<dbReference type="Gene3D" id="2.20.70.10">
    <property type="match status" value="1"/>
</dbReference>
<name>A0A4Q4T069_9PEZI</name>
<evidence type="ECO:0000259" key="1">
    <source>
        <dbReference type="PROSITE" id="PS50020"/>
    </source>
</evidence>
<dbReference type="Pfam" id="PF06985">
    <property type="entry name" value="HET"/>
    <property type="match status" value="1"/>
</dbReference>
<feature type="domain" description="WW" evidence="1">
    <location>
        <begin position="58"/>
        <end position="91"/>
    </location>
</feature>
<comment type="caution">
    <text evidence="2">The sequence shown here is derived from an EMBL/GenBank/DDBJ whole genome shotgun (WGS) entry which is preliminary data.</text>
</comment>
<dbReference type="SUPFAM" id="SSF51045">
    <property type="entry name" value="WW domain"/>
    <property type="match status" value="1"/>
</dbReference>
<gene>
    <name evidence="2" type="ORF">DL764_008230</name>
</gene>
<dbReference type="PROSITE" id="PS50020">
    <property type="entry name" value="WW_DOMAIN_2"/>
    <property type="match status" value="1"/>
</dbReference>
<dbReference type="PANTHER" id="PTHR24148">
    <property type="entry name" value="ANKYRIN REPEAT DOMAIN-CONTAINING PROTEIN 39 HOMOLOG-RELATED"/>
    <property type="match status" value="1"/>
</dbReference>
<dbReference type="EMBL" id="QJNU01000625">
    <property type="protein sequence ID" value="RYO91805.1"/>
    <property type="molecule type" value="Genomic_DNA"/>
</dbReference>
<reference evidence="2 3" key="1">
    <citation type="submission" date="2018-06" db="EMBL/GenBank/DDBJ databases">
        <title>Complete Genomes of Monosporascus.</title>
        <authorList>
            <person name="Robinson A.J."/>
            <person name="Natvig D.O."/>
        </authorList>
    </citation>
    <scope>NUCLEOTIDE SEQUENCE [LARGE SCALE GENOMIC DNA]</scope>
    <source>
        <strain evidence="2 3">CBS 110550</strain>
    </source>
</reference>
<dbReference type="InterPro" id="IPR010730">
    <property type="entry name" value="HET"/>
</dbReference>
<dbReference type="PROSITE" id="PS01159">
    <property type="entry name" value="WW_DOMAIN_1"/>
    <property type="match status" value="1"/>
</dbReference>
<protein>
    <recommendedName>
        <fullName evidence="1">WW domain-containing protein</fullName>
    </recommendedName>
</protein>
<dbReference type="PANTHER" id="PTHR24148:SF64">
    <property type="entry name" value="HETEROKARYON INCOMPATIBILITY DOMAIN-CONTAINING PROTEIN"/>
    <property type="match status" value="1"/>
</dbReference>
<evidence type="ECO:0000313" key="3">
    <source>
        <dbReference type="Proteomes" id="UP000293360"/>
    </source>
</evidence>
<dbReference type="STRING" id="155417.A0A4Q4T069"/>
<dbReference type="InterPro" id="IPR052895">
    <property type="entry name" value="HetReg/Transcr_Mod"/>
</dbReference>
<organism evidence="2 3">
    <name type="scientific">Monosporascus ibericus</name>
    <dbReference type="NCBI Taxonomy" id="155417"/>
    <lineage>
        <taxon>Eukaryota</taxon>
        <taxon>Fungi</taxon>
        <taxon>Dikarya</taxon>
        <taxon>Ascomycota</taxon>
        <taxon>Pezizomycotina</taxon>
        <taxon>Sordariomycetes</taxon>
        <taxon>Xylariomycetidae</taxon>
        <taxon>Xylariales</taxon>
        <taxon>Xylariales incertae sedis</taxon>
        <taxon>Monosporascus</taxon>
    </lineage>
</organism>
<accession>A0A4Q4T069</accession>
<dbReference type="InterPro" id="IPR036020">
    <property type="entry name" value="WW_dom_sf"/>
</dbReference>
<dbReference type="OrthoDB" id="4850726at2759"/>
<dbReference type="AlphaFoldDB" id="A0A4Q4T069"/>
<keyword evidence="3" id="KW-1185">Reference proteome</keyword>
<sequence length="292" mass="33357">MGRYQYNPLNPSTNDIRLVTILPGEVDDPIKVEITHAELVPPAHDNNPKRLSLKEIRETLPEDWSAHETLEGRVIFWDSVDSYSTWTHPDPTYSREAYDPVSREDGQPKLRYEALSYTWGSSQSPDTVEVKRSDKHWQELCVNRNLAEAMRYLRYEDRPRVMWIDAICINQADVKERSVQVTRMGQIFSLANKVVAWLGPGFSNSKLAVATLDYLVSRVEERMRRFGYPTLDALRETILAPEASKIHGKVRQGDEVFVVLGCDVPMVLRSTPGGVYEVIGDSYVHGISDEEF</sequence>
<dbReference type="Proteomes" id="UP000293360">
    <property type="component" value="Unassembled WGS sequence"/>
</dbReference>
<evidence type="ECO:0000313" key="2">
    <source>
        <dbReference type="EMBL" id="RYO91805.1"/>
    </source>
</evidence>
<proteinExistence type="predicted"/>
<dbReference type="InterPro" id="IPR001202">
    <property type="entry name" value="WW_dom"/>
</dbReference>